<organism evidence="11 12">
    <name type="scientific">Ladona fulva</name>
    <name type="common">Scarce chaser dragonfly</name>
    <name type="synonym">Libellula fulva</name>
    <dbReference type="NCBI Taxonomy" id="123851"/>
    <lineage>
        <taxon>Eukaryota</taxon>
        <taxon>Metazoa</taxon>
        <taxon>Ecdysozoa</taxon>
        <taxon>Arthropoda</taxon>
        <taxon>Hexapoda</taxon>
        <taxon>Insecta</taxon>
        <taxon>Pterygota</taxon>
        <taxon>Palaeoptera</taxon>
        <taxon>Odonata</taxon>
        <taxon>Epiprocta</taxon>
        <taxon>Anisoptera</taxon>
        <taxon>Libelluloidea</taxon>
        <taxon>Libellulidae</taxon>
        <taxon>Ladona</taxon>
    </lineage>
</organism>
<feature type="compositionally biased region" description="Low complexity" evidence="7">
    <location>
        <begin position="338"/>
        <end position="351"/>
    </location>
</feature>
<feature type="domain" description="Cdc37 N-terminal" evidence="10">
    <location>
        <begin position="15"/>
        <end position="126"/>
    </location>
</feature>
<dbReference type="Gene3D" id="6.10.140.250">
    <property type="match status" value="1"/>
</dbReference>
<dbReference type="Gene3D" id="1.20.58.610">
    <property type="entry name" value="Cdc37, Hsp90 binding domain"/>
    <property type="match status" value="1"/>
</dbReference>
<dbReference type="PANTHER" id="PTHR12800">
    <property type="entry name" value="CDC37-RELATED"/>
    <property type="match status" value="1"/>
</dbReference>
<evidence type="ECO:0000256" key="5">
    <source>
        <dbReference type="ARBA" id="ARBA00031396"/>
    </source>
</evidence>
<dbReference type="InterPro" id="IPR004918">
    <property type="entry name" value="Cdc37"/>
</dbReference>
<keyword evidence="3" id="KW-0963">Cytoplasm</keyword>
<keyword evidence="12" id="KW-1185">Reference proteome</keyword>
<dbReference type="InterPro" id="IPR013874">
    <property type="entry name" value="Cdc37_Hsp90-bd"/>
</dbReference>
<evidence type="ECO:0000256" key="1">
    <source>
        <dbReference type="ARBA" id="ARBA00004496"/>
    </source>
</evidence>
<feature type="compositionally biased region" description="Basic and acidic residues" evidence="7">
    <location>
        <begin position="352"/>
        <end position="363"/>
    </location>
</feature>
<dbReference type="GO" id="GO:0031072">
    <property type="term" value="F:heat shock protein binding"/>
    <property type="evidence" value="ECO:0007669"/>
    <property type="project" value="TreeGrafter"/>
</dbReference>
<evidence type="ECO:0000313" key="11">
    <source>
        <dbReference type="EMBL" id="KAG8233139.1"/>
    </source>
</evidence>
<dbReference type="SUPFAM" id="SSF101391">
    <property type="entry name" value="Hsp90 co-chaperone CDC37"/>
    <property type="match status" value="1"/>
</dbReference>
<dbReference type="GO" id="GO:0050821">
    <property type="term" value="P:protein stabilization"/>
    <property type="evidence" value="ECO:0007669"/>
    <property type="project" value="TreeGrafter"/>
</dbReference>
<reference evidence="11" key="1">
    <citation type="submission" date="2013-04" db="EMBL/GenBank/DDBJ databases">
        <authorList>
            <person name="Qu J."/>
            <person name="Murali S.C."/>
            <person name="Bandaranaike D."/>
            <person name="Bellair M."/>
            <person name="Blankenburg K."/>
            <person name="Chao H."/>
            <person name="Dinh H."/>
            <person name="Doddapaneni H."/>
            <person name="Downs B."/>
            <person name="Dugan-Rocha S."/>
            <person name="Elkadiri S."/>
            <person name="Gnanaolivu R.D."/>
            <person name="Hernandez B."/>
            <person name="Javaid M."/>
            <person name="Jayaseelan J.C."/>
            <person name="Lee S."/>
            <person name="Li M."/>
            <person name="Ming W."/>
            <person name="Munidasa M."/>
            <person name="Muniz J."/>
            <person name="Nguyen L."/>
            <person name="Ongeri F."/>
            <person name="Osuji N."/>
            <person name="Pu L.-L."/>
            <person name="Puazo M."/>
            <person name="Qu C."/>
            <person name="Quiroz J."/>
            <person name="Raj R."/>
            <person name="Weissenberger G."/>
            <person name="Xin Y."/>
            <person name="Zou X."/>
            <person name="Han Y."/>
            <person name="Richards S."/>
            <person name="Worley K."/>
            <person name="Muzny D."/>
            <person name="Gibbs R."/>
        </authorList>
    </citation>
    <scope>NUCLEOTIDE SEQUENCE</scope>
    <source>
        <strain evidence="11">Sampled in the wild</strain>
    </source>
</reference>
<comment type="caution">
    <text evidence="11">The sequence shown here is derived from an EMBL/GenBank/DDBJ whole genome shotgun (WGS) entry which is preliminary data.</text>
</comment>
<evidence type="ECO:0000259" key="9">
    <source>
        <dbReference type="SMART" id="SM01070"/>
    </source>
</evidence>
<dbReference type="SMART" id="SM01071">
    <property type="entry name" value="CDC37_N"/>
    <property type="match status" value="1"/>
</dbReference>
<feature type="coiled-coil region" evidence="6">
    <location>
        <begin position="238"/>
        <end position="269"/>
    </location>
</feature>
<dbReference type="Proteomes" id="UP000792457">
    <property type="component" value="Unassembled WGS sequence"/>
</dbReference>
<feature type="compositionally biased region" description="Basic and acidic residues" evidence="7">
    <location>
        <begin position="36"/>
        <end position="82"/>
    </location>
</feature>
<proteinExistence type="inferred from homology"/>
<keyword evidence="4" id="KW-0143">Chaperone</keyword>
<evidence type="ECO:0000313" key="12">
    <source>
        <dbReference type="Proteomes" id="UP000792457"/>
    </source>
</evidence>
<dbReference type="InterPro" id="IPR013855">
    <property type="entry name" value="Cdc37_N_dom"/>
</dbReference>
<keyword evidence="6" id="KW-0175">Coiled coil</keyword>
<dbReference type="GO" id="GO:0006457">
    <property type="term" value="P:protein folding"/>
    <property type="evidence" value="ECO:0007669"/>
    <property type="project" value="TreeGrafter"/>
</dbReference>
<dbReference type="AlphaFoldDB" id="A0A8K0KDC3"/>
<reference evidence="11" key="2">
    <citation type="submission" date="2017-10" db="EMBL/GenBank/DDBJ databases">
        <title>Ladona fulva Genome sequencing and assembly.</title>
        <authorList>
            <person name="Murali S."/>
            <person name="Richards S."/>
            <person name="Bandaranaike D."/>
            <person name="Bellair M."/>
            <person name="Blankenburg K."/>
            <person name="Chao H."/>
            <person name="Dinh H."/>
            <person name="Doddapaneni H."/>
            <person name="Dugan-Rocha S."/>
            <person name="Elkadiri S."/>
            <person name="Gnanaolivu R."/>
            <person name="Hernandez B."/>
            <person name="Skinner E."/>
            <person name="Javaid M."/>
            <person name="Lee S."/>
            <person name="Li M."/>
            <person name="Ming W."/>
            <person name="Munidasa M."/>
            <person name="Muniz J."/>
            <person name="Nguyen L."/>
            <person name="Hughes D."/>
            <person name="Osuji N."/>
            <person name="Pu L.-L."/>
            <person name="Puazo M."/>
            <person name="Qu C."/>
            <person name="Quiroz J."/>
            <person name="Raj R."/>
            <person name="Weissenberger G."/>
            <person name="Xin Y."/>
            <person name="Zou X."/>
            <person name="Han Y."/>
            <person name="Worley K."/>
            <person name="Muzny D."/>
            <person name="Gibbs R."/>
        </authorList>
    </citation>
    <scope>NUCLEOTIDE SEQUENCE</scope>
    <source>
        <strain evidence="11">Sampled in the wild</strain>
    </source>
</reference>
<evidence type="ECO:0000256" key="6">
    <source>
        <dbReference type="SAM" id="Coils"/>
    </source>
</evidence>
<sequence>MQQYGGLQQMERHRDDEDETHPNIDTPSLFRWRHQARVERMEEQRKEREKYEKIKLENERKRRETSKKLEESEKSGVGDTEALRKALKDLEAEGDALRKKEEELRRQERITPWNVDTISHSGFSKTVINRAPSRKKTDEETEEDRVNKMQEFIKKNKKELRNYGMLHKYDDSKVYLQEHPHIVSEHTANYLVIWCIDLQVEEVSEVSKMLVKVIHDQVYVMIQIADPEYKKSFEDELAGFKERIRKRAREKIEEAMKEAEEEERKKRLGPGGLDPVEVFESLPLEMQKCFETENIQMLQEVIAKMPEKEACYHMKRCIDSGMWIPDGKKKDEDSPSKGEAGASEAAGSSEGDIAKDDGESAAR</sequence>
<evidence type="ECO:0000259" key="10">
    <source>
        <dbReference type="SMART" id="SM01071"/>
    </source>
</evidence>
<dbReference type="GO" id="GO:0051082">
    <property type="term" value="F:unfolded protein binding"/>
    <property type="evidence" value="ECO:0007669"/>
    <property type="project" value="TreeGrafter"/>
</dbReference>
<protein>
    <recommendedName>
        <fullName evidence="5">Hsp90 chaperone protein kinase-targeting subunit</fullName>
    </recommendedName>
</protein>
<feature type="region of interest" description="Disordered" evidence="7">
    <location>
        <begin position="323"/>
        <end position="363"/>
    </location>
</feature>
<dbReference type="GO" id="GO:0051087">
    <property type="term" value="F:protein-folding chaperone binding"/>
    <property type="evidence" value="ECO:0007669"/>
    <property type="project" value="TreeGrafter"/>
</dbReference>
<dbReference type="Pfam" id="PF08564">
    <property type="entry name" value="CDC37_C"/>
    <property type="match status" value="1"/>
</dbReference>
<feature type="region of interest" description="Disordered" evidence="7">
    <location>
        <begin position="1"/>
        <end position="82"/>
    </location>
</feature>
<dbReference type="PANTHER" id="PTHR12800:SF4">
    <property type="entry name" value="HSP90 CO-CHAPERONE CDC37"/>
    <property type="match status" value="1"/>
</dbReference>
<feature type="compositionally biased region" description="Basic and acidic residues" evidence="7">
    <location>
        <begin position="326"/>
        <end position="336"/>
    </location>
</feature>
<dbReference type="InterPro" id="IPR013873">
    <property type="entry name" value="Cdc37_C"/>
</dbReference>
<evidence type="ECO:0000259" key="8">
    <source>
        <dbReference type="SMART" id="SM01069"/>
    </source>
</evidence>
<comment type="subcellular location">
    <subcellularLocation>
        <location evidence="1">Cytoplasm</location>
    </subcellularLocation>
</comment>
<dbReference type="EMBL" id="KZ308689">
    <property type="protein sequence ID" value="KAG8233139.1"/>
    <property type="molecule type" value="Genomic_DNA"/>
</dbReference>
<evidence type="ECO:0000256" key="7">
    <source>
        <dbReference type="SAM" id="MobiDB-lite"/>
    </source>
</evidence>
<dbReference type="InterPro" id="IPR038189">
    <property type="entry name" value="Cdc37_Hsp90-bd_sf"/>
</dbReference>
<evidence type="ECO:0000256" key="4">
    <source>
        <dbReference type="ARBA" id="ARBA00023186"/>
    </source>
</evidence>
<accession>A0A8K0KDC3</accession>
<feature type="domain" description="Cdc37 C-terminal" evidence="8">
    <location>
        <begin position="267"/>
        <end position="350"/>
    </location>
</feature>
<evidence type="ECO:0000256" key="2">
    <source>
        <dbReference type="ARBA" id="ARBA00006222"/>
    </source>
</evidence>
<feature type="domain" description="Cdc37 Hsp90 binding" evidence="9">
    <location>
        <begin position="124"/>
        <end position="263"/>
    </location>
</feature>
<comment type="similarity">
    <text evidence="2">Belongs to the CDC37 family.</text>
</comment>
<dbReference type="OrthoDB" id="440202at2759"/>
<dbReference type="SMART" id="SM01070">
    <property type="entry name" value="CDC37_M"/>
    <property type="match status" value="1"/>
</dbReference>
<gene>
    <name evidence="11" type="ORF">J437_LFUL010369</name>
</gene>
<evidence type="ECO:0000256" key="3">
    <source>
        <dbReference type="ARBA" id="ARBA00022490"/>
    </source>
</evidence>
<name>A0A8K0KDC3_LADFU</name>
<dbReference type="SMART" id="SM01069">
    <property type="entry name" value="CDC37_C"/>
    <property type="match status" value="1"/>
</dbReference>
<dbReference type="GO" id="GO:0019901">
    <property type="term" value="F:protein kinase binding"/>
    <property type="evidence" value="ECO:0007669"/>
    <property type="project" value="InterPro"/>
</dbReference>
<dbReference type="GO" id="GO:0005737">
    <property type="term" value="C:cytoplasm"/>
    <property type="evidence" value="ECO:0007669"/>
    <property type="project" value="UniProtKB-SubCell"/>
</dbReference>